<comment type="caution">
    <text evidence="4">The sequence shown here is derived from an EMBL/GenBank/DDBJ whole genome shotgun (WGS) entry which is preliminary data.</text>
</comment>
<feature type="transmembrane region" description="Helical" evidence="2">
    <location>
        <begin position="136"/>
        <end position="155"/>
    </location>
</feature>
<dbReference type="RefSeq" id="WP_193123043.1">
    <property type="nucleotide sequence ID" value="NZ_JADBGI010000015.1"/>
</dbReference>
<organism evidence="4 5">
    <name type="scientific">Nocardiopsis coralli</name>
    <dbReference type="NCBI Taxonomy" id="2772213"/>
    <lineage>
        <taxon>Bacteria</taxon>
        <taxon>Bacillati</taxon>
        <taxon>Actinomycetota</taxon>
        <taxon>Actinomycetes</taxon>
        <taxon>Streptosporangiales</taxon>
        <taxon>Nocardiopsidaceae</taxon>
        <taxon>Nocardiopsis</taxon>
    </lineage>
</organism>
<sequence>MSDAPTETAGTEAGTAPAQPSERAWPHRLAWGVFGALVIIGSIDLGLGELREPGPGFWPLVSGLMILLASFTLRPPKNDEPRPETFSNNPWRLVSALVSVAAFIAAFAAVGLVLPVLALLVLWFRALAGMRWWTTLLTAVVVTAALTVGLVYGLAVPLPSDPLIALLEGTG</sequence>
<proteinExistence type="predicted"/>
<dbReference type="EMBL" id="JADBGI010000015">
    <property type="protein sequence ID" value="MBE3000434.1"/>
    <property type="molecule type" value="Genomic_DNA"/>
</dbReference>
<keyword evidence="5" id="KW-1185">Reference proteome</keyword>
<protein>
    <submittedName>
        <fullName evidence="4">Tripartite tricarboxylate transporter TctB family protein</fullName>
    </submittedName>
</protein>
<feature type="domain" description="DUF1468" evidence="3">
    <location>
        <begin position="33"/>
        <end position="159"/>
    </location>
</feature>
<feature type="compositionally biased region" description="Low complexity" evidence="1">
    <location>
        <begin position="1"/>
        <end position="18"/>
    </location>
</feature>
<feature type="transmembrane region" description="Helical" evidence="2">
    <location>
        <begin position="56"/>
        <end position="73"/>
    </location>
</feature>
<evidence type="ECO:0000256" key="1">
    <source>
        <dbReference type="SAM" id="MobiDB-lite"/>
    </source>
</evidence>
<dbReference type="Proteomes" id="UP000806528">
    <property type="component" value="Unassembled WGS sequence"/>
</dbReference>
<feature type="transmembrane region" description="Helical" evidence="2">
    <location>
        <begin position="93"/>
        <end position="124"/>
    </location>
</feature>
<keyword evidence="2" id="KW-1133">Transmembrane helix</keyword>
<accession>A0ABR9P9B3</accession>
<dbReference type="Pfam" id="PF07331">
    <property type="entry name" value="TctB"/>
    <property type="match status" value="1"/>
</dbReference>
<gene>
    <name evidence="4" type="ORF">IDM40_17255</name>
</gene>
<evidence type="ECO:0000256" key="2">
    <source>
        <dbReference type="SAM" id="Phobius"/>
    </source>
</evidence>
<name>A0ABR9P9B3_9ACTN</name>
<evidence type="ECO:0000259" key="3">
    <source>
        <dbReference type="Pfam" id="PF07331"/>
    </source>
</evidence>
<feature type="transmembrane region" description="Helical" evidence="2">
    <location>
        <begin position="29"/>
        <end position="47"/>
    </location>
</feature>
<evidence type="ECO:0000313" key="4">
    <source>
        <dbReference type="EMBL" id="MBE3000434.1"/>
    </source>
</evidence>
<evidence type="ECO:0000313" key="5">
    <source>
        <dbReference type="Proteomes" id="UP000806528"/>
    </source>
</evidence>
<feature type="region of interest" description="Disordered" evidence="1">
    <location>
        <begin position="1"/>
        <end position="22"/>
    </location>
</feature>
<keyword evidence="2" id="KW-0812">Transmembrane</keyword>
<dbReference type="InterPro" id="IPR009936">
    <property type="entry name" value="DUF1468"/>
</dbReference>
<reference evidence="4 5" key="1">
    <citation type="submission" date="2020-09" db="EMBL/GenBank/DDBJ databases">
        <title>Diversity and distribution of actinomycetes associated with coral in the coast of Hainan.</title>
        <authorList>
            <person name="Li F."/>
        </authorList>
    </citation>
    <scope>NUCLEOTIDE SEQUENCE [LARGE SCALE GENOMIC DNA]</scope>
    <source>
        <strain evidence="4 5">HNM0947</strain>
    </source>
</reference>
<keyword evidence="2" id="KW-0472">Membrane</keyword>